<keyword evidence="2" id="KW-0490">MHC I</keyword>
<evidence type="ECO:0000256" key="5">
    <source>
        <dbReference type="ARBA" id="ARBA00023180"/>
    </source>
</evidence>
<dbReference type="GO" id="GO:0005102">
    <property type="term" value="F:signaling receptor binding"/>
    <property type="evidence" value="ECO:0007669"/>
    <property type="project" value="TreeGrafter"/>
</dbReference>
<dbReference type="SUPFAM" id="SSF54452">
    <property type="entry name" value="MHC antigen-recognition domain"/>
    <property type="match status" value="1"/>
</dbReference>
<feature type="region of interest" description="Disordered" evidence="6">
    <location>
        <begin position="23"/>
        <end position="60"/>
    </location>
</feature>
<sequence>LHSGATLPCGVWASHCGGFFSPRPLPPPGPNTWDPDSLREESRAESHPSLPPGSHSLRNFYTGVSQPGRGEPPFISVVYVDDTHFVRFDSDAPNPRMEPWAPWVEQEGPEYWDRNPRIYKHHAQTFRVNLNTLCSYYNQSEAEPLQPTVLMASLLAWFSWWSLELWWLEL</sequence>
<dbReference type="GO" id="GO:0042605">
    <property type="term" value="F:peptide antigen binding"/>
    <property type="evidence" value="ECO:0007669"/>
    <property type="project" value="TreeGrafter"/>
</dbReference>
<feature type="domain" description="MHC class I-like antigen recognition-like" evidence="7">
    <location>
        <begin position="53"/>
        <end position="143"/>
    </location>
</feature>
<dbReference type="InterPro" id="IPR011162">
    <property type="entry name" value="MHC_I/II-like_Ag-recog"/>
</dbReference>
<evidence type="ECO:0000259" key="7">
    <source>
        <dbReference type="Pfam" id="PF00129"/>
    </source>
</evidence>
<dbReference type="GO" id="GO:0005615">
    <property type="term" value="C:extracellular space"/>
    <property type="evidence" value="ECO:0007669"/>
    <property type="project" value="TreeGrafter"/>
</dbReference>
<dbReference type="GO" id="GO:0002476">
    <property type="term" value="P:antigen processing and presentation of endogenous peptide antigen via MHC class Ib"/>
    <property type="evidence" value="ECO:0007669"/>
    <property type="project" value="TreeGrafter"/>
</dbReference>
<keyword evidence="3" id="KW-0391">Immunity</keyword>
<dbReference type="InterPro" id="IPR037055">
    <property type="entry name" value="MHC_I-like_Ag-recog_sf"/>
</dbReference>
<dbReference type="GeneTree" id="ENSGT01120000271826"/>
<dbReference type="Ensembl" id="ENSPSNT00000009287.1">
    <property type="protein sequence ID" value="ENSPSNP00000008201.1"/>
    <property type="gene ID" value="ENSPSNG00000006066.1"/>
</dbReference>
<evidence type="ECO:0000256" key="6">
    <source>
        <dbReference type="SAM" id="MobiDB-lite"/>
    </source>
</evidence>
<keyword evidence="4" id="KW-0472">Membrane</keyword>
<dbReference type="InterPro" id="IPR011161">
    <property type="entry name" value="MHC_I-like_Ag-recog"/>
</dbReference>
<dbReference type="GO" id="GO:0042612">
    <property type="term" value="C:MHC class I protein complex"/>
    <property type="evidence" value="ECO:0007669"/>
    <property type="project" value="UniProtKB-KW"/>
</dbReference>
<dbReference type="AlphaFoldDB" id="A0A8C9BLK5"/>
<reference evidence="8" key="3">
    <citation type="submission" date="2025-09" db="UniProtKB">
        <authorList>
            <consortium name="Ensembl"/>
        </authorList>
    </citation>
    <scope>IDENTIFICATION</scope>
</reference>
<organism evidence="8 9">
    <name type="scientific">Phocoena sinus</name>
    <name type="common">Vaquita</name>
    <dbReference type="NCBI Taxonomy" id="42100"/>
    <lineage>
        <taxon>Eukaryota</taxon>
        <taxon>Metazoa</taxon>
        <taxon>Chordata</taxon>
        <taxon>Craniata</taxon>
        <taxon>Vertebrata</taxon>
        <taxon>Euteleostomi</taxon>
        <taxon>Mammalia</taxon>
        <taxon>Eutheria</taxon>
        <taxon>Laurasiatheria</taxon>
        <taxon>Artiodactyla</taxon>
        <taxon>Whippomorpha</taxon>
        <taxon>Cetacea</taxon>
        <taxon>Odontoceti</taxon>
        <taxon>Phocoenidae</taxon>
        <taxon>Phocoena</taxon>
    </lineage>
</organism>
<dbReference type="PANTHER" id="PTHR16675">
    <property type="entry name" value="MHC CLASS I-RELATED"/>
    <property type="match status" value="1"/>
</dbReference>
<reference evidence="8" key="2">
    <citation type="submission" date="2025-08" db="UniProtKB">
        <authorList>
            <consortium name="Ensembl"/>
        </authorList>
    </citation>
    <scope>IDENTIFICATION</scope>
</reference>
<dbReference type="Gene3D" id="3.30.500.10">
    <property type="entry name" value="MHC class I-like antigen recognition-like"/>
    <property type="match status" value="1"/>
</dbReference>
<evidence type="ECO:0000256" key="3">
    <source>
        <dbReference type="ARBA" id="ARBA00022859"/>
    </source>
</evidence>
<keyword evidence="9" id="KW-1185">Reference proteome</keyword>
<reference evidence="8" key="1">
    <citation type="submission" date="2019-08" db="EMBL/GenBank/DDBJ databases">
        <title>Phocoena sinus (Vaquita) genome, mPhoSin1, primary haplotype.</title>
        <authorList>
            <person name="Morin P."/>
            <person name="Mountcastle J."/>
            <person name="Fungtammasan C."/>
            <person name="Rhie A."/>
            <person name="Rojas-Bracho L."/>
            <person name="Smith C.R."/>
            <person name="Taylor B.L."/>
            <person name="Gulland F.M.D."/>
            <person name="Musser W."/>
            <person name="Houck M."/>
            <person name="Haase B."/>
            <person name="Paez S."/>
            <person name="Howe K."/>
            <person name="Torrance J."/>
            <person name="Formenti G."/>
            <person name="Phillippy A."/>
            <person name="Ryder O."/>
            <person name="Jarvis E.D."/>
            <person name="Fedrigo O."/>
        </authorList>
    </citation>
    <scope>NUCLEOTIDE SEQUENCE [LARGE SCALE GENOMIC DNA]</scope>
</reference>
<accession>A0A8C9BLK5</accession>
<dbReference type="GO" id="GO:0002486">
    <property type="term" value="P:antigen processing and presentation of endogenous peptide antigen via MHC class I via ER pathway, TAP-independent"/>
    <property type="evidence" value="ECO:0007669"/>
    <property type="project" value="TreeGrafter"/>
</dbReference>
<dbReference type="PANTHER" id="PTHR16675:SF251">
    <property type="entry name" value="HLA CLASS I HISTOCOMPATIBILITY ANTIGEN, C ALPHA CHAIN"/>
    <property type="match status" value="1"/>
</dbReference>
<dbReference type="GO" id="GO:0030670">
    <property type="term" value="C:phagocytic vesicle membrane"/>
    <property type="evidence" value="ECO:0007669"/>
    <property type="project" value="UniProtKB-ARBA"/>
</dbReference>
<evidence type="ECO:0000313" key="9">
    <source>
        <dbReference type="Proteomes" id="UP000694554"/>
    </source>
</evidence>
<comment type="subcellular location">
    <subcellularLocation>
        <location evidence="1">Membrane</location>
        <topology evidence="1">Single-pass membrane protein</topology>
    </subcellularLocation>
</comment>
<proteinExistence type="predicted"/>
<dbReference type="GO" id="GO:0001916">
    <property type="term" value="P:positive regulation of T cell mediated cytotoxicity"/>
    <property type="evidence" value="ECO:0007669"/>
    <property type="project" value="TreeGrafter"/>
</dbReference>
<feature type="compositionally biased region" description="Basic and acidic residues" evidence="6">
    <location>
        <begin position="36"/>
        <end position="46"/>
    </location>
</feature>
<dbReference type="GO" id="GO:0006955">
    <property type="term" value="P:immune response"/>
    <property type="evidence" value="ECO:0007669"/>
    <property type="project" value="TreeGrafter"/>
</dbReference>
<dbReference type="FunFam" id="3.30.500.10:FF:000013">
    <property type="entry name" value="Histocompatibility 2, blastocyst"/>
    <property type="match status" value="1"/>
</dbReference>
<evidence type="ECO:0000313" key="8">
    <source>
        <dbReference type="Ensembl" id="ENSPSNP00000008201.1"/>
    </source>
</evidence>
<evidence type="ECO:0000256" key="4">
    <source>
        <dbReference type="ARBA" id="ARBA00023136"/>
    </source>
</evidence>
<protein>
    <recommendedName>
        <fullName evidence="7">MHC class I-like antigen recognition-like domain-containing protein</fullName>
    </recommendedName>
</protein>
<dbReference type="Proteomes" id="UP000694554">
    <property type="component" value="Chromosome 10"/>
</dbReference>
<evidence type="ECO:0000256" key="1">
    <source>
        <dbReference type="ARBA" id="ARBA00004167"/>
    </source>
</evidence>
<keyword evidence="5" id="KW-0325">Glycoprotein</keyword>
<dbReference type="GO" id="GO:0098553">
    <property type="term" value="C:lumenal side of endoplasmic reticulum membrane"/>
    <property type="evidence" value="ECO:0007669"/>
    <property type="project" value="UniProtKB-ARBA"/>
</dbReference>
<dbReference type="Pfam" id="PF00129">
    <property type="entry name" value="MHC_I"/>
    <property type="match status" value="1"/>
</dbReference>
<evidence type="ECO:0000256" key="2">
    <source>
        <dbReference type="ARBA" id="ARBA00022451"/>
    </source>
</evidence>
<name>A0A8C9BLK5_PHOSS</name>
<dbReference type="GO" id="GO:0009897">
    <property type="term" value="C:external side of plasma membrane"/>
    <property type="evidence" value="ECO:0007669"/>
    <property type="project" value="TreeGrafter"/>
</dbReference>
<dbReference type="InterPro" id="IPR050208">
    <property type="entry name" value="MHC_class-I_related"/>
</dbReference>